<sequence length="451" mass="49185">MTPSSLAWRLVGHLLAGLMAAYVLTILWLQFGELLTGSAASDLQWDDFSRSGTQALVARSLVRSPDGAVSIDPDPDLRAELERTPTLKYAAFDPETGVAAPGSSQELVAALGTMERLKPLAMTFRLGGENDSAPKGVAALRQTPTGRRVIAIYGYRFSWPMLLRNISESFGETFKYFLPTFAVAMGVGWLSLRRGLKPLRDAARQARQIDMKALDRRIDLTGIPSEILPLMTTINDALDRLAAGVERDRRFIANAAHELRTPITILSARIDAPRAPTFENDLKRDARRIRNIVEQLLVTSRLGRHGNGFDDDVDLAAAVQSVVDDYALLAIRNKQEIQFESGDAPVVVRGDRSAIESVVSNLVDNALRAEPEGGTVVVRVRPGAIIEIVDHGEGVAHCDRHVIFEPFWRKSEQTPGTGLGLAIVRELIELHGGTICVSETHGGGATFKVTL</sequence>
<evidence type="ECO:0000256" key="7">
    <source>
        <dbReference type="ARBA" id="ARBA00022777"/>
    </source>
</evidence>
<feature type="domain" description="HAMP" evidence="13">
    <location>
        <begin position="193"/>
        <end position="246"/>
    </location>
</feature>
<evidence type="ECO:0000256" key="3">
    <source>
        <dbReference type="ARBA" id="ARBA00012438"/>
    </source>
</evidence>
<dbReference type="Pfam" id="PF00512">
    <property type="entry name" value="HisKA"/>
    <property type="match status" value="1"/>
</dbReference>
<dbReference type="PROSITE" id="PS50109">
    <property type="entry name" value="HIS_KIN"/>
    <property type="match status" value="1"/>
</dbReference>
<keyword evidence="9" id="KW-0902">Two-component regulatory system</keyword>
<dbReference type="PRINTS" id="PR00344">
    <property type="entry name" value="BCTRLSENSOR"/>
</dbReference>
<dbReference type="PROSITE" id="PS50885">
    <property type="entry name" value="HAMP"/>
    <property type="match status" value="1"/>
</dbReference>
<dbReference type="PANTHER" id="PTHR45436:SF15">
    <property type="entry name" value="SENSOR HISTIDINE KINASE CUSS"/>
    <property type="match status" value="1"/>
</dbReference>
<dbReference type="InterPro" id="IPR036097">
    <property type="entry name" value="HisK_dim/P_sf"/>
</dbReference>
<dbReference type="Gene3D" id="3.30.565.10">
    <property type="entry name" value="Histidine kinase-like ATPase, C-terminal domain"/>
    <property type="match status" value="1"/>
</dbReference>
<dbReference type="STRING" id="1612308.SAMN05444581_101412"/>
<comment type="catalytic activity">
    <reaction evidence="1">
        <text>ATP + protein L-histidine = ADP + protein N-phospho-L-histidine.</text>
        <dbReference type="EC" id="2.7.13.3"/>
    </reaction>
</comment>
<dbReference type="SMART" id="SM00387">
    <property type="entry name" value="HATPase_c"/>
    <property type="match status" value="1"/>
</dbReference>
<evidence type="ECO:0000256" key="5">
    <source>
        <dbReference type="ARBA" id="ARBA00022679"/>
    </source>
</evidence>
<dbReference type="InterPro" id="IPR003661">
    <property type="entry name" value="HisK_dim/P_dom"/>
</dbReference>
<dbReference type="Proteomes" id="UP000198755">
    <property type="component" value="Unassembled WGS sequence"/>
</dbReference>
<evidence type="ECO:0000256" key="10">
    <source>
        <dbReference type="ARBA" id="ARBA00023136"/>
    </source>
</evidence>
<dbReference type="InterPro" id="IPR003660">
    <property type="entry name" value="HAMP_dom"/>
</dbReference>
<keyword evidence="8 11" id="KW-1133">Transmembrane helix</keyword>
<dbReference type="SMART" id="SM00304">
    <property type="entry name" value="HAMP"/>
    <property type="match status" value="1"/>
</dbReference>
<evidence type="ECO:0000259" key="13">
    <source>
        <dbReference type="PROSITE" id="PS50885"/>
    </source>
</evidence>
<dbReference type="CDD" id="cd00082">
    <property type="entry name" value="HisKA"/>
    <property type="match status" value="1"/>
</dbReference>
<dbReference type="SMART" id="SM00388">
    <property type="entry name" value="HisKA"/>
    <property type="match status" value="1"/>
</dbReference>
<evidence type="ECO:0000313" key="15">
    <source>
        <dbReference type="Proteomes" id="UP000198755"/>
    </source>
</evidence>
<dbReference type="GO" id="GO:0000155">
    <property type="term" value="F:phosphorelay sensor kinase activity"/>
    <property type="evidence" value="ECO:0007669"/>
    <property type="project" value="InterPro"/>
</dbReference>
<evidence type="ECO:0000256" key="11">
    <source>
        <dbReference type="SAM" id="Phobius"/>
    </source>
</evidence>
<keyword evidence="10 11" id="KW-0472">Membrane</keyword>
<dbReference type="SUPFAM" id="SSF55874">
    <property type="entry name" value="ATPase domain of HSP90 chaperone/DNA topoisomerase II/histidine kinase"/>
    <property type="match status" value="1"/>
</dbReference>
<feature type="domain" description="Histidine kinase" evidence="12">
    <location>
        <begin position="254"/>
        <end position="451"/>
    </location>
</feature>
<dbReference type="GO" id="GO:0005886">
    <property type="term" value="C:plasma membrane"/>
    <property type="evidence" value="ECO:0007669"/>
    <property type="project" value="TreeGrafter"/>
</dbReference>
<comment type="subcellular location">
    <subcellularLocation>
        <location evidence="2">Membrane</location>
        <topology evidence="2">Multi-pass membrane protein</topology>
    </subcellularLocation>
</comment>
<evidence type="ECO:0000256" key="8">
    <source>
        <dbReference type="ARBA" id="ARBA00022989"/>
    </source>
</evidence>
<evidence type="ECO:0000256" key="9">
    <source>
        <dbReference type="ARBA" id="ARBA00023012"/>
    </source>
</evidence>
<dbReference type="PANTHER" id="PTHR45436">
    <property type="entry name" value="SENSOR HISTIDINE KINASE YKOH"/>
    <property type="match status" value="1"/>
</dbReference>
<gene>
    <name evidence="14" type="ORF">SAMN05444581_101412</name>
</gene>
<evidence type="ECO:0000313" key="14">
    <source>
        <dbReference type="EMBL" id="SFK03531.1"/>
    </source>
</evidence>
<accession>A0A1I3WAP8</accession>
<keyword evidence="15" id="KW-1185">Reference proteome</keyword>
<dbReference type="Gene3D" id="1.10.287.130">
    <property type="match status" value="1"/>
</dbReference>
<evidence type="ECO:0000259" key="12">
    <source>
        <dbReference type="PROSITE" id="PS50109"/>
    </source>
</evidence>
<evidence type="ECO:0000256" key="1">
    <source>
        <dbReference type="ARBA" id="ARBA00000085"/>
    </source>
</evidence>
<dbReference type="AlphaFoldDB" id="A0A1I3WAP8"/>
<evidence type="ECO:0000256" key="2">
    <source>
        <dbReference type="ARBA" id="ARBA00004141"/>
    </source>
</evidence>
<dbReference type="SUPFAM" id="SSF47384">
    <property type="entry name" value="Homodimeric domain of signal transducing histidine kinase"/>
    <property type="match status" value="1"/>
</dbReference>
<dbReference type="Pfam" id="PF02518">
    <property type="entry name" value="HATPase_c"/>
    <property type="match status" value="1"/>
</dbReference>
<name>A0A1I3WAP8_9HYPH</name>
<keyword evidence="7 14" id="KW-0418">Kinase</keyword>
<dbReference type="CDD" id="cd00075">
    <property type="entry name" value="HATPase"/>
    <property type="match status" value="1"/>
</dbReference>
<evidence type="ECO:0000256" key="4">
    <source>
        <dbReference type="ARBA" id="ARBA00022553"/>
    </source>
</evidence>
<reference evidence="14 15" key="1">
    <citation type="submission" date="2016-10" db="EMBL/GenBank/DDBJ databases">
        <authorList>
            <person name="de Groot N.N."/>
        </authorList>
    </citation>
    <scope>NUCLEOTIDE SEQUENCE [LARGE SCALE GENOMIC DNA]</scope>
    <source>
        <strain evidence="14 15">NE2</strain>
    </source>
</reference>
<dbReference type="InterPro" id="IPR005467">
    <property type="entry name" value="His_kinase_dom"/>
</dbReference>
<dbReference type="InterPro" id="IPR003594">
    <property type="entry name" value="HATPase_dom"/>
</dbReference>
<dbReference type="InterPro" id="IPR050428">
    <property type="entry name" value="TCS_sensor_his_kinase"/>
</dbReference>
<dbReference type="InterPro" id="IPR036890">
    <property type="entry name" value="HATPase_C_sf"/>
</dbReference>
<dbReference type="EMBL" id="FOSN01000001">
    <property type="protein sequence ID" value="SFK03531.1"/>
    <property type="molecule type" value="Genomic_DNA"/>
</dbReference>
<dbReference type="InterPro" id="IPR004358">
    <property type="entry name" value="Sig_transdc_His_kin-like_C"/>
</dbReference>
<keyword evidence="5" id="KW-0808">Transferase</keyword>
<feature type="transmembrane region" description="Helical" evidence="11">
    <location>
        <begin position="6"/>
        <end position="29"/>
    </location>
</feature>
<proteinExistence type="predicted"/>
<evidence type="ECO:0000256" key="6">
    <source>
        <dbReference type="ARBA" id="ARBA00022692"/>
    </source>
</evidence>
<keyword evidence="4" id="KW-0597">Phosphoprotein</keyword>
<organism evidence="14 15">
    <name type="scientific">Methylocapsa palsarum</name>
    <dbReference type="NCBI Taxonomy" id="1612308"/>
    <lineage>
        <taxon>Bacteria</taxon>
        <taxon>Pseudomonadati</taxon>
        <taxon>Pseudomonadota</taxon>
        <taxon>Alphaproteobacteria</taxon>
        <taxon>Hyphomicrobiales</taxon>
        <taxon>Beijerinckiaceae</taxon>
        <taxon>Methylocapsa</taxon>
    </lineage>
</organism>
<protein>
    <recommendedName>
        <fullName evidence="3">histidine kinase</fullName>
        <ecNumber evidence="3">2.7.13.3</ecNumber>
    </recommendedName>
</protein>
<keyword evidence="6 11" id="KW-0812">Transmembrane</keyword>
<dbReference type="EC" id="2.7.13.3" evidence="3"/>